<protein>
    <submittedName>
        <fullName evidence="1">DNA alkylation repair enzyme superfamily</fullName>
    </submittedName>
</protein>
<dbReference type="InterPro" id="IPR016024">
    <property type="entry name" value="ARM-type_fold"/>
</dbReference>
<dbReference type="SUPFAM" id="SSF48371">
    <property type="entry name" value="ARM repeat"/>
    <property type="match status" value="1"/>
</dbReference>
<evidence type="ECO:0000313" key="2">
    <source>
        <dbReference type="Proteomes" id="UP000000496"/>
    </source>
</evidence>
<gene>
    <name evidence="1" type="ordered locus">SNE_A13070</name>
</gene>
<dbReference type="Pfam" id="PF08713">
    <property type="entry name" value="DNA_alkylation"/>
    <property type="match status" value="1"/>
</dbReference>
<dbReference type="STRING" id="331113.SNE_A13070"/>
<dbReference type="EMBL" id="FR872582">
    <property type="protein sequence ID" value="CCB89184.1"/>
    <property type="molecule type" value="Genomic_DNA"/>
</dbReference>
<dbReference type="PANTHER" id="PTHR34070:SF1">
    <property type="entry name" value="DNA ALKYLATION REPAIR PROTEIN"/>
    <property type="match status" value="1"/>
</dbReference>
<sequence>MNGSLSELLHHLKQLGSKERAIWDQSYHKSKREHWGVPAVASEQYALSLLGVFGLESALPLARALWKTDLFDPMICAARILSSSKVNPSPAIWNLIVDFLTQVDGWALEDQLAPAARKCILADESLLDELEKWTYHENFWIRRAALVYTLPYAKPNFNPERMLSWAARYATDPEWFIQKAIGWWLRVLGEHNPERVILFLETHSDTLKYIAKKEARRKLTS</sequence>
<dbReference type="OrthoDB" id="9775346at2"/>
<proteinExistence type="predicted"/>
<reference key="1">
    <citation type="journal article" date="2011" name="Mol. Biol. Evol.">
        <title>Unity in variety -- the pan-genome of the Chlamydiae.</title>
        <authorList>
            <person name="Collingro A."/>
            <person name="Tischler P."/>
            <person name="Weinmaier T."/>
            <person name="Penz T."/>
            <person name="Heinz E."/>
            <person name="Brunham R.C."/>
            <person name="Read T.D."/>
            <person name="Bavoil P.M."/>
            <person name="Sachse K."/>
            <person name="Kahane S."/>
            <person name="Friedman M.G."/>
            <person name="Rattei T."/>
            <person name="Myers G.S.A."/>
            <person name="Horn M."/>
        </authorList>
    </citation>
    <scope>NUCLEOTIDE SEQUENCE</scope>
    <source>
        <strain>Z</strain>
    </source>
</reference>
<reference evidence="1 2" key="2">
    <citation type="journal article" date="2011" name="Mol. Biol. Evol.">
        <title>Unity in variety--the pan-genome of the Chlamydiae.</title>
        <authorList>
            <person name="Collingro A."/>
            <person name="Tischler P."/>
            <person name="Weinmaier T."/>
            <person name="Penz T."/>
            <person name="Heinz E."/>
            <person name="Brunham R.C."/>
            <person name="Read T.D."/>
            <person name="Bavoil P.M."/>
            <person name="Sachse K."/>
            <person name="Kahane S."/>
            <person name="Friedman M.G."/>
            <person name="Rattei T."/>
            <person name="Myers G.S."/>
            <person name="Horn M."/>
        </authorList>
    </citation>
    <scope>NUCLEOTIDE SEQUENCE [LARGE SCALE GENOMIC DNA]</scope>
    <source>
        <strain evidence="2">ATCC VR-1471 / Z</strain>
    </source>
</reference>
<dbReference type="AlphaFoldDB" id="F8L8P1"/>
<accession>F8L8P1</accession>
<dbReference type="InterPro" id="IPR014825">
    <property type="entry name" value="DNA_alkylation"/>
</dbReference>
<evidence type="ECO:0000313" key="1">
    <source>
        <dbReference type="EMBL" id="CCB89184.1"/>
    </source>
</evidence>
<dbReference type="RefSeq" id="WP_013943651.1">
    <property type="nucleotide sequence ID" value="NC_015713.1"/>
</dbReference>
<organism evidence="1 2">
    <name type="scientific">Simkania negevensis (strain ATCC VR-1471 / DSM 27360 / Z)</name>
    <dbReference type="NCBI Taxonomy" id="331113"/>
    <lineage>
        <taxon>Bacteria</taxon>
        <taxon>Pseudomonadati</taxon>
        <taxon>Chlamydiota</taxon>
        <taxon>Chlamydiia</taxon>
        <taxon>Parachlamydiales</taxon>
        <taxon>Simkaniaceae</taxon>
        <taxon>Simkania</taxon>
    </lineage>
</organism>
<dbReference type="eggNOG" id="COG4912">
    <property type="taxonomic scope" value="Bacteria"/>
</dbReference>
<keyword evidence="2" id="KW-1185">Reference proteome</keyword>
<name>F8L8P1_SIMNZ</name>
<dbReference type="KEGG" id="sng:SNE_A13070"/>
<dbReference type="CDD" id="cd06561">
    <property type="entry name" value="AlkD_like"/>
    <property type="match status" value="1"/>
</dbReference>
<dbReference type="PANTHER" id="PTHR34070">
    <property type="entry name" value="ARMADILLO-TYPE FOLD"/>
    <property type="match status" value="1"/>
</dbReference>
<dbReference type="HOGENOM" id="CLU_086977_0_0_0"/>
<dbReference type="Gene3D" id="1.25.10.90">
    <property type="match status" value="1"/>
</dbReference>
<dbReference type="Proteomes" id="UP000000496">
    <property type="component" value="Chromosome gsn.131"/>
</dbReference>